<protein>
    <submittedName>
        <fullName evidence="1">Uncharacterized protein</fullName>
    </submittedName>
</protein>
<dbReference type="AlphaFoldDB" id="A0A1H6LTR3"/>
<organism evidence="1 2">
    <name type="scientific">Bathymodiolus azoricus thioautotrophic gill symbiont</name>
    <dbReference type="NCBI Taxonomy" id="235205"/>
    <lineage>
        <taxon>Bacteria</taxon>
        <taxon>Pseudomonadati</taxon>
        <taxon>Pseudomonadota</taxon>
        <taxon>Gammaproteobacteria</taxon>
        <taxon>sulfur-oxidizing symbionts</taxon>
    </lineage>
</organism>
<gene>
    <name evidence="1" type="ORF">BAZSYMA_ACONTIG81303_2</name>
</gene>
<name>A0A1H6LTR3_9GAMM</name>
<sequence>MWSCQFLFFVVIFFQHLFKFNMLRQVSQQGNALFW</sequence>
<evidence type="ECO:0000313" key="2">
    <source>
        <dbReference type="Proteomes" id="UP000198988"/>
    </source>
</evidence>
<evidence type="ECO:0000313" key="1">
    <source>
        <dbReference type="EMBL" id="SEH88873.1"/>
    </source>
</evidence>
<dbReference type="EMBL" id="CDSC02000296">
    <property type="protein sequence ID" value="SEH88873.1"/>
    <property type="molecule type" value="Genomic_DNA"/>
</dbReference>
<dbReference type="Proteomes" id="UP000198988">
    <property type="component" value="Unassembled WGS sequence"/>
</dbReference>
<proteinExistence type="predicted"/>
<accession>A0A1H6LTR3</accession>
<reference evidence="2" key="1">
    <citation type="submission" date="2016-06" db="EMBL/GenBank/DDBJ databases">
        <authorList>
            <person name="Petersen J."/>
            <person name="Sayavedra L."/>
        </authorList>
    </citation>
    <scope>NUCLEOTIDE SEQUENCE [LARGE SCALE GENOMIC DNA]</scope>
    <source>
        <strain evidence="2">BazSymA</strain>
    </source>
</reference>